<keyword evidence="3" id="KW-0675">Receptor</keyword>
<proteinExistence type="predicted"/>
<keyword evidence="2" id="KW-0812">Transmembrane</keyword>
<feature type="non-terminal residue" evidence="3">
    <location>
        <position position="1"/>
    </location>
</feature>
<comment type="caution">
    <text evidence="3">The sequence shown here is derived from an EMBL/GenBank/DDBJ whole genome shotgun (WGS) entry which is preliminary data.</text>
</comment>
<evidence type="ECO:0000313" key="3">
    <source>
        <dbReference type="EMBL" id="KAG7160622.1"/>
    </source>
</evidence>
<gene>
    <name evidence="3" type="primary">Grin3A-L</name>
    <name evidence="3" type="ORF">Hamer_G024477</name>
</gene>
<keyword evidence="2" id="KW-1133">Transmembrane helix</keyword>
<reference evidence="3" key="1">
    <citation type="journal article" date="2021" name="Sci. Adv.">
        <title>The American lobster genome reveals insights on longevity, neural, and immune adaptations.</title>
        <authorList>
            <person name="Polinski J.M."/>
            <person name="Zimin A.V."/>
            <person name="Clark K.F."/>
            <person name="Kohn A.B."/>
            <person name="Sadowski N."/>
            <person name="Timp W."/>
            <person name="Ptitsyn A."/>
            <person name="Khanna P."/>
            <person name="Romanova D.Y."/>
            <person name="Williams P."/>
            <person name="Greenwood S.J."/>
            <person name="Moroz L.L."/>
            <person name="Walt D.R."/>
            <person name="Bodnar A.G."/>
        </authorList>
    </citation>
    <scope>NUCLEOTIDE SEQUENCE</scope>
    <source>
        <strain evidence="3">GMGI-L3</strain>
    </source>
</reference>
<feature type="transmembrane region" description="Helical" evidence="2">
    <location>
        <begin position="36"/>
        <end position="58"/>
    </location>
</feature>
<protein>
    <submittedName>
        <fullName evidence="3">Glutamate receptor ionotropic, NMDA 3A-like</fullName>
    </submittedName>
</protein>
<dbReference type="AlphaFoldDB" id="A0A8J5JLR2"/>
<keyword evidence="4" id="KW-1185">Reference proteome</keyword>
<dbReference type="Proteomes" id="UP000747542">
    <property type="component" value="Unassembled WGS sequence"/>
</dbReference>
<evidence type="ECO:0000256" key="1">
    <source>
        <dbReference type="SAM" id="MobiDB-lite"/>
    </source>
</evidence>
<evidence type="ECO:0000313" key="4">
    <source>
        <dbReference type="Proteomes" id="UP000747542"/>
    </source>
</evidence>
<feature type="non-terminal residue" evidence="3">
    <location>
        <position position="439"/>
    </location>
</feature>
<accession>A0A8J5JLR2</accession>
<sequence>HLDHLKHKWYGELPCFRVSADIYKPQALEISTVGGVFLMLTLGIGIGFFLLILEHVVYRYALPSLRTKPKASFWRNRNLMFFSQELANNLRTGQIMGLFQKSVKRKENEQRRRRKSKAQFFEMIQEIRRVQKAEKEEVLPVSTTTIGTEGSKKRGSTPSHHMPELTPAPPSPFSTTTLSPAPITIDYIPGPDPREDSEGIIVVNSSLPLDPSEVDLTNRYVQEEEVKEEYSGSGILILRVSDPEELFEVNNLNQQLEETQAYRAAVAEGGVLRECEVCSCSIQDGGSTRRKASGGCLNCLQRQDSTRQAHKNADGSCFPCSGASSLRESTLGEPYPVIAGTANGLRHRGSVANPLLQLSSPSLRTTTVPSVLVPSPGLPRTSETSEDLVWNTRSLEDMEAIAVEASGERSYEGVRLVPLSQQSALRSSGSLQLVAALSP</sequence>
<evidence type="ECO:0000256" key="2">
    <source>
        <dbReference type="SAM" id="Phobius"/>
    </source>
</evidence>
<name>A0A8J5JLR2_HOMAM</name>
<organism evidence="3 4">
    <name type="scientific">Homarus americanus</name>
    <name type="common">American lobster</name>
    <dbReference type="NCBI Taxonomy" id="6706"/>
    <lineage>
        <taxon>Eukaryota</taxon>
        <taxon>Metazoa</taxon>
        <taxon>Ecdysozoa</taxon>
        <taxon>Arthropoda</taxon>
        <taxon>Crustacea</taxon>
        <taxon>Multicrustacea</taxon>
        <taxon>Malacostraca</taxon>
        <taxon>Eumalacostraca</taxon>
        <taxon>Eucarida</taxon>
        <taxon>Decapoda</taxon>
        <taxon>Pleocyemata</taxon>
        <taxon>Astacidea</taxon>
        <taxon>Nephropoidea</taxon>
        <taxon>Nephropidae</taxon>
        <taxon>Homarus</taxon>
    </lineage>
</organism>
<keyword evidence="2" id="KW-0472">Membrane</keyword>
<feature type="region of interest" description="Disordered" evidence="1">
    <location>
        <begin position="142"/>
        <end position="173"/>
    </location>
</feature>
<dbReference type="EMBL" id="JAHLQT010031271">
    <property type="protein sequence ID" value="KAG7160622.1"/>
    <property type="molecule type" value="Genomic_DNA"/>
</dbReference>